<feature type="compositionally biased region" description="Basic and acidic residues" evidence="1">
    <location>
        <begin position="1"/>
        <end position="43"/>
    </location>
</feature>
<reference evidence="2 3" key="1">
    <citation type="submission" date="2018-07" db="EMBL/GenBank/DDBJ databases">
        <title>Desertimonas flava gen. nov. sp. nov.</title>
        <authorList>
            <person name="Liu S."/>
        </authorList>
    </citation>
    <scope>NUCLEOTIDE SEQUENCE [LARGE SCALE GENOMIC DNA]</scope>
    <source>
        <strain evidence="2 3">16Sb5-5</strain>
    </source>
</reference>
<proteinExistence type="predicted"/>
<accession>A0A367YUL0</accession>
<dbReference type="RefSeq" id="WP_114127075.1">
    <property type="nucleotide sequence ID" value="NZ_QOUI01000007.1"/>
</dbReference>
<comment type="caution">
    <text evidence="2">The sequence shown here is derived from an EMBL/GenBank/DDBJ whole genome shotgun (WGS) entry which is preliminary data.</text>
</comment>
<keyword evidence="3" id="KW-1185">Reference proteome</keyword>
<evidence type="ECO:0000313" key="3">
    <source>
        <dbReference type="Proteomes" id="UP000252770"/>
    </source>
</evidence>
<dbReference type="InterPro" id="IPR033469">
    <property type="entry name" value="CYTH-like_dom_sf"/>
</dbReference>
<evidence type="ECO:0008006" key="4">
    <source>
        <dbReference type="Google" id="ProtNLM"/>
    </source>
</evidence>
<organism evidence="2 3">
    <name type="scientific">Desertihabitans brevis</name>
    <dbReference type="NCBI Taxonomy" id="2268447"/>
    <lineage>
        <taxon>Bacteria</taxon>
        <taxon>Bacillati</taxon>
        <taxon>Actinomycetota</taxon>
        <taxon>Actinomycetes</taxon>
        <taxon>Propionibacteriales</taxon>
        <taxon>Propionibacteriaceae</taxon>
        <taxon>Desertihabitans</taxon>
    </lineage>
</organism>
<dbReference type="AlphaFoldDB" id="A0A367YUL0"/>
<name>A0A367YUL0_9ACTN</name>
<feature type="region of interest" description="Disordered" evidence="1">
    <location>
        <begin position="1"/>
        <end position="46"/>
    </location>
</feature>
<dbReference type="SUPFAM" id="SSF55154">
    <property type="entry name" value="CYTH-like phosphatases"/>
    <property type="match status" value="1"/>
</dbReference>
<dbReference type="Proteomes" id="UP000252770">
    <property type="component" value="Unassembled WGS sequence"/>
</dbReference>
<gene>
    <name evidence="2" type="ORF">DT076_12900</name>
</gene>
<protein>
    <recommendedName>
        <fullName evidence="4">CHAD domain-containing protein</fullName>
    </recommendedName>
</protein>
<evidence type="ECO:0000313" key="2">
    <source>
        <dbReference type="EMBL" id="RCK69219.1"/>
    </source>
</evidence>
<sequence length="510" mass="55855">MAKRDDTRVAAETDGAAGRRPDVLRAGSEVRERTGGGGKDRPAPAKRRYFELPYGVPGQRLVRPDLDLVSMVSRGPTQTYEIDVTVLDAADLRLTRAGVTLAHRVAEGRGEWYLAAPGWAPYLPVETIEPMGEADLPPGLAELVLPFRRHAPLEPVAALHCERSEFVIRGAAHETRAVLHDDRVTVRRGGMTMARYREVTLQPVDLNRKQLGWLTESLQAVGGTRVKELPQPGTRLGVPASALGRFDDVEWDTGTDLEGFVTALLAARLREWLTADLSLRTGTTHDARLLTEVLAGLRGELRGLAQALEPRWVEDVDQEFDWLIDQLGGLDADPGRAPVTAGPVLRSQRYLRLLDLVVQSSSVPRLGTAGTAPATEAVALAVQQAVHALLKAGRTLSPTSPSEDWAGLRVLADQAHATTLVARRNLPTWARKVDKRVRRLTELLPGCVDPQLAEIERSVSELGPQQAFSAGRRYEQLLAAQTRARREVLSQWGPLQERLRAAVRANGTPR</sequence>
<evidence type="ECO:0000256" key="1">
    <source>
        <dbReference type="SAM" id="MobiDB-lite"/>
    </source>
</evidence>
<dbReference type="EMBL" id="QOUI01000007">
    <property type="protein sequence ID" value="RCK69219.1"/>
    <property type="molecule type" value="Genomic_DNA"/>
</dbReference>